<name>A0A9X1P7W2_9HYPH</name>
<protein>
    <submittedName>
        <fullName evidence="1">Uncharacterized protein</fullName>
    </submittedName>
</protein>
<dbReference type="Proteomes" id="UP001139035">
    <property type="component" value="Unassembled WGS sequence"/>
</dbReference>
<reference evidence="1" key="1">
    <citation type="submission" date="2022-01" db="EMBL/GenBank/DDBJ databases">
        <title>Jiella avicenniae sp. nov., a novel endophytic bacterium isolated from bark of Avicennia marina.</title>
        <authorList>
            <person name="Tuo L."/>
        </authorList>
    </citation>
    <scope>NUCLEOTIDE SEQUENCE</scope>
    <source>
        <strain evidence="1">CBK1P-4</strain>
    </source>
</reference>
<dbReference type="AlphaFoldDB" id="A0A9X1P7W2"/>
<evidence type="ECO:0000313" key="1">
    <source>
        <dbReference type="EMBL" id="MCE7030918.1"/>
    </source>
</evidence>
<proteinExistence type="predicted"/>
<dbReference type="RefSeq" id="WP_233721988.1">
    <property type="nucleotide sequence ID" value="NZ_JAJUWU010000034.1"/>
</dbReference>
<organism evidence="1 2">
    <name type="scientific">Jiella avicenniae</name>
    <dbReference type="NCBI Taxonomy" id="2907202"/>
    <lineage>
        <taxon>Bacteria</taxon>
        <taxon>Pseudomonadati</taxon>
        <taxon>Pseudomonadota</taxon>
        <taxon>Alphaproteobacteria</taxon>
        <taxon>Hyphomicrobiales</taxon>
        <taxon>Aurantimonadaceae</taxon>
        <taxon>Jiella</taxon>
    </lineage>
</organism>
<gene>
    <name evidence="1" type="ORF">LZD57_23290</name>
</gene>
<keyword evidence="2" id="KW-1185">Reference proteome</keyword>
<dbReference type="EMBL" id="JAJUWU010000034">
    <property type="protein sequence ID" value="MCE7030918.1"/>
    <property type="molecule type" value="Genomic_DNA"/>
</dbReference>
<sequence length="80" mass="9088">MAQFPRLSFLRGELGLEVADIARRMSDGKPSVSSIYRLDTGLPIRLISVRKVFNVINDEWKKRGNDALNPDVEIALEMEK</sequence>
<evidence type="ECO:0000313" key="2">
    <source>
        <dbReference type="Proteomes" id="UP001139035"/>
    </source>
</evidence>
<comment type="caution">
    <text evidence="1">The sequence shown here is derived from an EMBL/GenBank/DDBJ whole genome shotgun (WGS) entry which is preliminary data.</text>
</comment>
<accession>A0A9X1P7W2</accession>